<sequence>MKIQCRLAYLIGMLLLTFFCSAQHISGRITDSSGAALSFASISIKGSSIGVSANAKGEYSLQVDPGNYVLQCMRVGFKTAEKEIILDQRDIIIDFILSEQQYALDNITVKTGQEDPAYAIIRKAIEKRPDYEQELQRFQCEVYIKGTLRLRKYPKKFLGKTVDFEDGDTSQQKFLYLSESVATFAQQPPDKVKTDVVSTKVSGNNNAYGLALPQMLSLYHNTIKIGENLNPRGFISPIADNALKFYNYKFEGTFYDGKKMINRIKVSSKRTFEPTFSGYINIMEDDWRIHSVQLMVAGKRQMQYLDTLRLEQIYIPYDNKWVLKHQVIYPQSNVFGFDIFGNFIQVFDKFNLNPIFPDDYFNNVVVKYDVSSNTKPAPYWDSIRPIPLQPEEARDYRFKDSLENMRQQPEYIDSLDLKRNKEFRPIAFVLGGKKFIRRRLNRTITFPAIFDILSYNTVEGTVVNFSPEYFKEFKQSHSYLDISPNIRYGFTNHHFNARLSAVYGYGKRHDQSISFSAGKRVFQFNPLQPITSRDNTIATLVYERNIMKLYEAWFTRFRYSNEIADGFTLKFGVEYQHRYPLENTGDYTIFDIKGREFTPNYPTNIVSSNIPEHKALVANINFLWQPGIKYIQKGGERTALNSGYPTFELGFTQGFNKWLGSDIQYNKWNFSVSDDIDLRLGGKLQWRWNVGGFIDTTQLYLPDYQHYYDNRTVSASPYLKSFQIMHYYDYSNKERFQTSAHLEYHLNGFLSNKIPLMKKWNWFFVAGGNALYVNKDKQYGEIFLSIENILKIFRIDFIEAFQKNQTPTSGVRILFAGILGGVRED</sequence>
<dbReference type="RefSeq" id="WP_369328846.1">
    <property type="nucleotide sequence ID" value="NZ_JAULBC010000002.1"/>
</dbReference>
<evidence type="ECO:0000313" key="2">
    <source>
        <dbReference type="EMBL" id="MEX6687441.1"/>
    </source>
</evidence>
<dbReference type="InterPro" id="IPR043741">
    <property type="entry name" value="DUF5686"/>
</dbReference>
<dbReference type="InterPro" id="IPR008969">
    <property type="entry name" value="CarboxyPept-like_regulatory"/>
</dbReference>
<dbReference type="SUPFAM" id="SSF49464">
    <property type="entry name" value="Carboxypeptidase regulatory domain-like"/>
    <property type="match status" value="1"/>
</dbReference>
<protein>
    <submittedName>
        <fullName evidence="2">DUF5686 and carboxypeptidase regulatory-like domain-containing protein</fullName>
    </submittedName>
</protein>
<accession>A0ABV3ZC48</accession>
<feature type="chain" id="PRO_5046043635" evidence="1">
    <location>
        <begin position="23"/>
        <end position="825"/>
    </location>
</feature>
<feature type="signal peptide" evidence="1">
    <location>
        <begin position="1"/>
        <end position="22"/>
    </location>
</feature>
<dbReference type="Gene3D" id="2.60.40.1120">
    <property type="entry name" value="Carboxypeptidase-like, regulatory domain"/>
    <property type="match status" value="1"/>
</dbReference>
<reference evidence="2 3" key="1">
    <citation type="submission" date="2023-07" db="EMBL/GenBank/DDBJ databases">
        <authorList>
            <person name="Lian W.-H."/>
        </authorList>
    </citation>
    <scope>NUCLEOTIDE SEQUENCE [LARGE SCALE GENOMIC DNA]</scope>
    <source>
        <strain evidence="2 3">SYSU DXS3180</strain>
    </source>
</reference>
<proteinExistence type="predicted"/>
<name>A0ABV3ZC48_9BACT</name>
<keyword evidence="3" id="KW-1185">Reference proteome</keyword>
<dbReference type="Pfam" id="PF13715">
    <property type="entry name" value="CarbopepD_reg_2"/>
    <property type="match status" value="1"/>
</dbReference>
<evidence type="ECO:0000313" key="3">
    <source>
        <dbReference type="Proteomes" id="UP001560573"/>
    </source>
</evidence>
<dbReference type="Pfam" id="PF18939">
    <property type="entry name" value="DUF5686"/>
    <property type="match status" value="1"/>
</dbReference>
<keyword evidence="1" id="KW-0732">Signal</keyword>
<organism evidence="2 3">
    <name type="scientific">Danxiaibacter flavus</name>
    <dbReference type="NCBI Taxonomy" id="3049108"/>
    <lineage>
        <taxon>Bacteria</taxon>
        <taxon>Pseudomonadati</taxon>
        <taxon>Bacteroidota</taxon>
        <taxon>Chitinophagia</taxon>
        <taxon>Chitinophagales</taxon>
        <taxon>Chitinophagaceae</taxon>
        <taxon>Danxiaibacter</taxon>
    </lineage>
</organism>
<dbReference type="Proteomes" id="UP001560573">
    <property type="component" value="Unassembled WGS sequence"/>
</dbReference>
<evidence type="ECO:0000256" key="1">
    <source>
        <dbReference type="SAM" id="SignalP"/>
    </source>
</evidence>
<dbReference type="EMBL" id="JAULBC010000002">
    <property type="protein sequence ID" value="MEX6687441.1"/>
    <property type="molecule type" value="Genomic_DNA"/>
</dbReference>
<gene>
    <name evidence="2" type="ORF">QTN47_08070</name>
</gene>
<comment type="caution">
    <text evidence="2">The sequence shown here is derived from an EMBL/GenBank/DDBJ whole genome shotgun (WGS) entry which is preliminary data.</text>
</comment>